<gene>
    <name evidence="2" type="ORF">EB796_013136</name>
</gene>
<organism evidence="2 3">
    <name type="scientific">Bugula neritina</name>
    <name type="common">Brown bryozoan</name>
    <name type="synonym">Sertularia neritina</name>
    <dbReference type="NCBI Taxonomy" id="10212"/>
    <lineage>
        <taxon>Eukaryota</taxon>
        <taxon>Metazoa</taxon>
        <taxon>Spiralia</taxon>
        <taxon>Lophotrochozoa</taxon>
        <taxon>Bryozoa</taxon>
        <taxon>Gymnolaemata</taxon>
        <taxon>Cheilostomatida</taxon>
        <taxon>Flustrina</taxon>
        <taxon>Buguloidea</taxon>
        <taxon>Bugulidae</taxon>
        <taxon>Bugula</taxon>
    </lineage>
</organism>
<dbReference type="AlphaFoldDB" id="A0A7J7JSV3"/>
<dbReference type="EMBL" id="VXIV02001939">
    <property type="protein sequence ID" value="KAF6028546.1"/>
    <property type="molecule type" value="Genomic_DNA"/>
</dbReference>
<feature type="compositionally biased region" description="Polar residues" evidence="1">
    <location>
        <begin position="36"/>
        <end position="52"/>
    </location>
</feature>
<proteinExistence type="predicted"/>
<feature type="region of interest" description="Disordered" evidence="1">
    <location>
        <begin position="18"/>
        <end position="62"/>
    </location>
</feature>
<name>A0A7J7JSV3_BUGNE</name>
<comment type="caution">
    <text evidence="2">The sequence shown here is derived from an EMBL/GenBank/DDBJ whole genome shotgun (WGS) entry which is preliminary data.</text>
</comment>
<accession>A0A7J7JSV3</accession>
<evidence type="ECO:0000256" key="1">
    <source>
        <dbReference type="SAM" id="MobiDB-lite"/>
    </source>
</evidence>
<reference evidence="2" key="1">
    <citation type="submission" date="2020-06" db="EMBL/GenBank/DDBJ databases">
        <title>Draft genome of Bugula neritina, a colonial animal packing powerful symbionts and potential medicines.</title>
        <authorList>
            <person name="Rayko M."/>
        </authorList>
    </citation>
    <scope>NUCLEOTIDE SEQUENCE [LARGE SCALE GENOMIC DNA]</scope>
    <source>
        <strain evidence="2">Kwan_BN1</strain>
    </source>
</reference>
<dbReference type="Proteomes" id="UP000593567">
    <property type="component" value="Unassembled WGS sequence"/>
</dbReference>
<protein>
    <submittedName>
        <fullName evidence="2">Uncharacterized protein</fullName>
    </submittedName>
</protein>
<evidence type="ECO:0000313" key="3">
    <source>
        <dbReference type="Proteomes" id="UP000593567"/>
    </source>
</evidence>
<evidence type="ECO:0000313" key="2">
    <source>
        <dbReference type="EMBL" id="KAF6028546.1"/>
    </source>
</evidence>
<sequence>MLYNNSHKQIKEFFNSTTYESSCPKTGWQEPDKRMQSSPHNPDHSTTSSANESFPDIGGIDEDHSVHHCPSLSTLWAELSWYQTTAKFHILFYHPTRWICQFSSLKYGKLVNNMVIYESSVYS</sequence>
<keyword evidence="3" id="KW-1185">Reference proteome</keyword>